<dbReference type="AlphaFoldDB" id="A0A026WZM9"/>
<name>A0A026WZM9_OOCBI</name>
<protein>
    <submittedName>
        <fullName evidence="1">Uncharacterized protein</fullName>
    </submittedName>
</protein>
<keyword evidence="2" id="KW-1185">Reference proteome</keyword>
<reference evidence="1 2" key="1">
    <citation type="journal article" date="2014" name="Curr. Biol.">
        <title>The genome of the clonal raider ant Cerapachys biroi.</title>
        <authorList>
            <person name="Oxley P.R."/>
            <person name="Ji L."/>
            <person name="Fetter-Pruneda I."/>
            <person name="McKenzie S.K."/>
            <person name="Li C."/>
            <person name="Hu H."/>
            <person name="Zhang G."/>
            <person name="Kronauer D.J."/>
        </authorList>
    </citation>
    <scope>NUCLEOTIDE SEQUENCE [LARGE SCALE GENOMIC DNA]</scope>
</reference>
<evidence type="ECO:0000313" key="1">
    <source>
        <dbReference type="EMBL" id="EZA61293.1"/>
    </source>
</evidence>
<sequence length="62" mass="6972">MYEGESHRQGGCSINSCVRAGTTPVTIGRSLTVKTARRKRALAERKPPTKHLALRHERFLIQ</sequence>
<dbReference type="Proteomes" id="UP000053097">
    <property type="component" value="Unassembled WGS sequence"/>
</dbReference>
<dbReference type="EMBL" id="KK107061">
    <property type="protein sequence ID" value="EZA61293.1"/>
    <property type="molecule type" value="Genomic_DNA"/>
</dbReference>
<gene>
    <name evidence="1" type="ORF">X777_12000</name>
</gene>
<accession>A0A026WZM9</accession>
<proteinExistence type="predicted"/>
<evidence type="ECO:0000313" key="2">
    <source>
        <dbReference type="Proteomes" id="UP000053097"/>
    </source>
</evidence>
<organism evidence="1 2">
    <name type="scientific">Ooceraea biroi</name>
    <name type="common">Clonal raider ant</name>
    <name type="synonym">Cerapachys biroi</name>
    <dbReference type="NCBI Taxonomy" id="2015173"/>
    <lineage>
        <taxon>Eukaryota</taxon>
        <taxon>Metazoa</taxon>
        <taxon>Ecdysozoa</taxon>
        <taxon>Arthropoda</taxon>
        <taxon>Hexapoda</taxon>
        <taxon>Insecta</taxon>
        <taxon>Pterygota</taxon>
        <taxon>Neoptera</taxon>
        <taxon>Endopterygota</taxon>
        <taxon>Hymenoptera</taxon>
        <taxon>Apocrita</taxon>
        <taxon>Aculeata</taxon>
        <taxon>Formicoidea</taxon>
        <taxon>Formicidae</taxon>
        <taxon>Dorylinae</taxon>
        <taxon>Ooceraea</taxon>
    </lineage>
</organism>